<keyword evidence="2" id="KW-1185">Reference proteome</keyword>
<dbReference type="eggNOG" id="COG5483">
    <property type="taxonomic scope" value="Bacteria"/>
</dbReference>
<dbReference type="PANTHER" id="PTHR39337:SF1">
    <property type="entry name" value="BLR5642 PROTEIN"/>
    <property type="match status" value="1"/>
</dbReference>
<organism evidence="1 2">
    <name type="scientific">Bartonella grahamii (strain as4aup)</name>
    <dbReference type="NCBI Taxonomy" id="634504"/>
    <lineage>
        <taxon>Bacteria</taxon>
        <taxon>Pseudomonadati</taxon>
        <taxon>Pseudomonadota</taxon>
        <taxon>Alphaproteobacteria</taxon>
        <taxon>Hyphomicrobiales</taxon>
        <taxon>Bartonellaceae</taxon>
        <taxon>Bartonella</taxon>
    </lineage>
</organism>
<dbReference type="Pfam" id="PF04343">
    <property type="entry name" value="DUF488"/>
    <property type="match status" value="1"/>
</dbReference>
<dbReference type="InterPro" id="IPR007438">
    <property type="entry name" value="DUF488"/>
</dbReference>
<dbReference type="AlphaFoldDB" id="C6ACZ6"/>
<dbReference type="STRING" id="634504.Bgr_07590"/>
<name>C6ACZ6_BARGA</name>
<dbReference type="Proteomes" id="UP000001489">
    <property type="component" value="Chromosome"/>
</dbReference>
<protein>
    <submittedName>
        <fullName evidence="1">Uncharacterized protein</fullName>
    </submittedName>
</protein>
<dbReference type="EMBL" id="CP001562">
    <property type="protein sequence ID" value="ACS51058.1"/>
    <property type="molecule type" value="Genomic_DNA"/>
</dbReference>
<dbReference type="PANTHER" id="PTHR39337">
    <property type="entry name" value="BLR5642 PROTEIN"/>
    <property type="match status" value="1"/>
</dbReference>
<reference evidence="1 2" key="1">
    <citation type="journal article" date="2009" name="PLoS Genet.">
        <title>Run-off replication of host-adaptability genes is associated with gene transfer agents in the genome of mouse-infecting Bartonella grahamii.</title>
        <authorList>
            <person name="Berglund E.C."/>
            <person name="Frank A.C."/>
            <person name="Calteau A."/>
            <person name="Vinnere Pettersson O."/>
            <person name="Granberg F."/>
            <person name="Eriksson A.-S."/>
            <person name="Naeslund K."/>
            <person name="Holmberg M."/>
            <person name="Lindroos H."/>
            <person name="Andersson S.G."/>
        </authorList>
    </citation>
    <scope>NUCLEOTIDE SEQUENCE [LARGE SCALE GENOMIC DNA]</scope>
    <source>
        <strain evidence="2">as4aup</strain>
    </source>
</reference>
<proteinExistence type="predicted"/>
<evidence type="ECO:0000313" key="2">
    <source>
        <dbReference type="Proteomes" id="UP000001489"/>
    </source>
</evidence>
<evidence type="ECO:0000313" key="1">
    <source>
        <dbReference type="EMBL" id="ACS51058.1"/>
    </source>
</evidence>
<accession>C6ACZ6</accession>
<dbReference type="KEGG" id="bgr:Bgr_07590"/>
<sequence length="180" mass="21251">MFPAYLRAPPPFYIRKLNVCNIKHIIIQPAKDEEFCFFTIGYEGRSLENYLSCLIENNIKTLCDVRKNPISRKHGFSKRQLEQAVSNIDIEYMHMPELGIASEKRRNLKTQKDYDRLFKNYRNTTLKNNSCAINKLYQIFLNKKRVAITCFEANVCICHRGQLTLALTQLPDWKYEIKHI</sequence>
<gene>
    <name evidence="1" type="ordered locus">Bgr_07590</name>
</gene>
<dbReference type="HOGENOM" id="CLU_077467_2_1_5"/>